<dbReference type="EMBL" id="GGEC01008015">
    <property type="protein sequence ID" value="MBW88498.1"/>
    <property type="molecule type" value="Transcribed_RNA"/>
</dbReference>
<organism evidence="1">
    <name type="scientific">Rhizophora mucronata</name>
    <name type="common">Asiatic mangrove</name>
    <dbReference type="NCBI Taxonomy" id="61149"/>
    <lineage>
        <taxon>Eukaryota</taxon>
        <taxon>Viridiplantae</taxon>
        <taxon>Streptophyta</taxon>
        <taxon>Embryophyta</taxon>
        <taxon>Tracheophyta</taxon>
        <taxon>Spermatophyta</taxon>
        <taxon>Magnoliopsida</taxon>
        <taxon>eudicotyledons</taxon>
        <taxon>Gunneridae</taxon>
        <taxon>Pentapetalae</taxon>
        <taxon>rosids</taxon>
        <taxon>fabids</taxon>
        <taxon>Malpighiales</taxon>
        <taxon>Rhizophoraceae</taxon>
        <taxon>Rhizophora</taxon>
    </lineage>
</organism>
<name>A0A2P2J4T7_RHIMU</name>
<sequence length="54" mass="6275">MELNTIFHKFERMHGTDTLTSRKHKCKTRKGQLQDSGGKIKVDSTFMKHTNLVN</sequence>
<reference evidence="1" key="1">
    <citation type="submission" date="2018-02" db="EMBL/GenBank/DDBJ databases">
        <title>Rhizophora mucronata_Transcriptome.</title>
        <authorList>
            <person name="Meera S.P."/>
            <person name="Sreeshan A."/>
            <person name="Augustine A."/>
        </authorList>
    </citation>
    <scope>NUCLEOTIDE SEQUENCE</scope>
    <source>
        <tissue evidence="1">Leaf</tissue>
    </source>
</reference>
<protein>
    <submittedName>
        <fullName evidence="1">Uncharacterized protein</fullName>
    </submittedName>
</protein>
<accession>A0A2P2J4T7</accession>
<proteinExistence type="predicted"/>
<dbReference type="AlphaFoldDB" id="A0A2P2J4T7"/>
<evidence type="ECO:0000313" key="1">
    <source>
        <dbReference type="EMBL" id="MBW88498.1"/>
    </source>
</evidence>